<evidence type="ECO:0000313" key="4">
    <source>
        <dbReference type="Proteomes" id="UP001620295"/>
    </source>
</evidence>
<keyword evidence="2" id="KW-1133">Transmembrane helix</keyword>
<gene>
    <name evidence="3" type="ORF">ACI2L5_47400</name>
</gene>
<comment type="caution">
    <text evidence="3">The sequence shown here is derived from an EMBL/GenBank/DDBJ whole genome shotgun (WGS) entry which is preliminary data.</text>
</comment>
<evidence type="ECO:0000313" key="3">
    <source>
        <dbReference type="EMBL" id="MFK4272460.1"/>
    </source>
</evidence>
<evidence type="ECO:0000256" key="1">
    <source>
        <dbReference type="SAM" id="MobiDB-lite"/>
    </source>
</evidence>
<evidence type="ECO:0000256" key="2">
    <source>
        <dbReference type="SAM" id="Phobius"/>
    </source>
</evidence>
<name>A0ABW8M5C6_9ACTN</name>
<proteinExistence type="predicted"/>
<keyword evidence="2" id="KW-0812">Transmembrane</keyword>
<accession>A0ABW8M5C6</accession>
<organism evidence="3 4">
    <name type="scientific">Streptomyces milbemycinicus</name>
    <dbReference type="NCBI Taxonomy" id="476552"/>
    <lineage>
        <taxon>Bacteria</taxon>
        <taxon>Bacillati</taxon>
        <taxon>Actinomycetota</taxon>
        <taxon>Actinomycetes</taxon>
        <taxon>Kitasatosporales</taxon>
        <taxon>Streptomycetaceae</taxon>
        <taxon>Streptomyces</taxon>
    </lineage>
</organism>
<keyword evidence="4" id="KW-1185">Reference proteome</keyword>
<sequence>MSLILPENPGTSQPEPSAPRPRLSWIDVVLLVVVLGALVALLALGIDLPEAVTVVGVAGLVSVEMRRRFTQS</sequence>
<protein>
    <submittedName>
        <fullName evidence="3">Uncharacterized protein</fullName>
    </submittedName>
</protein>
<feature type="region of interest" description="Disordered" evidence="1">
    <location>
        <begin position="1"/>
        <end position="20"/>
    </location>
</feature>
<keyword evidence="2" id="KW-0472">Membrane</keyword>
<feature type="transmembrane region" description="Helical" evidence="2">
    <location>
        <begin position="23"/>
        <end position="44"/>
    </location>
</feature>
<dbReference type="RefSeq" id="WP_404748772.1">
    <property type="nucleotide sequence ID" value="NZ_JBJDQH010000027.1"/>
</dbReference>
<dbReference type="EMBL" id="JBJDQH010000027">
    <property type="protein sequence ID" value="MFK4272460.1"/>
    <property type="molecule type" value="Genomic_DNA"/>
</dbReference>
<reference evidence="3 4" key="1">
    <citation type="submission" date="2024-11" db="EMBL/GenBank/DDBJ databases">
        <title>The Natural Products Discovery Center: Release of the First 8490 Sequenced Strains for Exploring Actinobacteria Biosynthetic Diversity.</title>
        <authorList>
            <person name="Kalkreuter E."/>
            <person name="Kautsar S.A."/>
            <person name="Yang D."/>
            <person name="Bader C.D."/>
            <person name="Teijaro C.N."/>
            <person name="Fluegel L."/>
            <person name="Davis C.M."/>
            <person name="Simpson J.R."/>
            <person name="Lauterbach L."/>
            <person name="Steele A.D."/>
            <person name="Gui C."/>
            <person name="Meng S."/>
            <person name="Li G."/>
            <person name="Viehrig K."/>
            <person name="Ye F."/>
            <person name="Su P."/>
            <person name="Kiefer A.F."/>
            <person name="Nichols A."/>
            <person name="Cepeda A.J."/>
            <person name="Yan W."/>
            <person name="Fan B."/>
            <person name="Jiang Y."/>
            <person name="Adhikari A."/>
            <person name="Zheng C.-J."/>
            <person name="Schuster L."/>
            <person name="Cowan T.M."/>
            <person name="Smanski M.J."/>
            <person name="Chevrette M.G."/>
            <person name="De Carvalho L.P.S."/>
            <person name="Shen B."/>
        </authorList>
    </citation>
    <scope>NUCLEOTIDE SEQUENCE [LARGE SCALE GENOMIC DNA]</scope>
    <source>
        <strain evidence="3 4">NPDC020863</strain>
    </source>
</reference>
<dbReference type="Proteomes" id="UP001620295">
    <property type="component" value="Unassembled WGS sequence"/>
</dbReference>